<gene>
    <name evidence="1" type="ORF">PR017_00305</name>
</gene>
<dbReference type="EMBL" id="CP117255">
    <property type="protein sequence ID" value="WFR95634.1"/>
    <property type="molecule type" value="Genomic_DNA"/>
</dbReference>
<reference evidence="1 2" key="1">
    <citation type="journal article" date="2018" name="Sci. Rep.">
        <title>Rhizobium tumorigenes sp. nov., a novel plant tumorigenic bacterium isolated from cane gall tumors on thornless blackberry.</title>
        <authorList>
            <person name="Kuzmanovi N."/>
            <person name="Smalla K."/>
            <person name="Gronow S."/>
            <person name="PuBawska J."/>
        </authorList>
    </citation>
    <scope>NUCLEOTIDE SEQUENCE [LARGE SCALE GENOMIC DNA]</scope>
    <source>
        <strain evidence="1 2">1078</strain>
    </source>
</reference>
<organism evidence="1 2">
    <name type="scientific">Rhizobium tumorigenes</name>
    <dbReference type="NCBI Taxonomy" id="2041385"/>
    <lineage>
        <taxon>Bacteria</taxon>
        <taxon>Pseudomonadati</taxon>
        <taxon>Pseudomonadota</taxon>
        <taxon>Alphaproteobacteria</taxon>
        <taxon>Hyphomicrobiales</taxon>
        <taxon>Rhizobiaceae</taxon>
        <taxon>Rhizobium/Agrobacterium group</taxon>
        <taxon>Rhizobium</taxon>
    </lineage>
</organism>
<evidence type="ECO:0000313" key="2">
    <source>
        <dbReference type="Proteomes" id="UP000249499"/>
    </source>
</evidence>
<proteinExistence type="predicted"/>
<evidence type="ECO:0000313" key="1">
    <source>
        <dbReference type="EMBL" id="WFR95634.1"/>
    </source>
</evidence>
<name>A0AAF1KW20_9HYPH</name>
<accession>A0AAF1KW20</accession>
<dbReference type="RefSeq" id="WP_111216959.1">
    <property type="nucleotide sequence ID" value="NZ_CP117255.1"/>
</dbReference>
<protein>
    <submittedName>
        <fullName evidence="1">Uncharacterized protein</fullName>
    </submittedName>
</protein>
<dbReference type="KEGG" id="rtu:PR017_00305"/>
<sequence length="256" mass="28240">MVSISSLNNYLMDTTRSDLEKARICAANNADLYQAMFRSHGLADQRTTAFWSSDAVAPPYYSNMTTLEPNLTEEQLSEIARLTEKLGRRPGLKDGFSRLDLVSSGFKMLFSASWIWAEPHDMPTDTPHGWGRIHDRAALARWEQSWKESGSPTDANVFTPALLLDPDIHIYGRLAGDGFDAGCIVNQSRKAVGVSNIFSLNGTPDAFRDAISLAATAFSRNAPLVGYDSGDALDEMMKLGFRAVGELRVWLPDENS</sequence>
<reference evidence="2" key="2">
    <citation type="journal article" date="2023" name="MicrobiologyOpen">
        <title>Genomics of the tumorigenes clade of the family Rhizobiaceae and description of Rhizobium rhododendri sp. nov.</title>
        <authorList>
            <person name="Kuzmanovic N."/>
            <person name="diCenzo G.C."/>
            <person name="Bunk B."/>
            <person name="Sproeer C."/>
            <person name="Fruehling A."/>
            <person name="Neumann-Schaal M."/>
            <person name="Overmann J."/>
            <person name="Smalla K."/>
        </authorList>
    </citation>
    <scope>NUCLEOTIDE SEQUENCE [LARGE SCALE GENOMIC DNA]</scope>
    <source>
        <strain evidence="2">1078</strain>
    </source>
</reference>
<dbReference type="Proteomes" id="UP000249499">
    <property type="component" value="Chromosome"/>
</dbReference>
<keyword evidence="2" id="KW-1185">Reference proteome</keyword>
<dbReference type="AlphaFoldDB" id="A0AAF1KW20"/>